<gene>
    <name evidence="1" type="ORF">BP5553_02866</name>
</gene>
<dbReference type="AlphaFoldDB" id="A0A370TSL6"/>
<dbReference type="GeneID" id="43595715"/>
<evidence type="ECO:0000313" key="2">
    <source>
        <dbReference type="Proteomes" id="UP000254866"/>
    </source>
</evidence>
<comment type="caution">
    <text evidence="1">The sequence shown here is derived from an EMBL/GenBank/DDBJ whole genome shotgun (WGS) entry which is preliminary data.</text>
</comment>
<evidence type="ECO:0008006" key="3">
    <source>
        <dbReference type="Google" id="ProtNLM"/>
    </source>
</evidence>
<sequence length="285" mass="32483">MPAEILDIIFASLSQLDLHVLMLANSNFVEVAATYLYSHPLFSSTYRFAQFVWVVSHKPHYASMVRILDLSYLSRIATDTASGELLPLAGWREFKYRNHDMYRAWVRSSPLASGSPKTSTHSLPSPFLKSYHRTRDVPIGGLCHVLAACPRIRKLNLSRVQLAADFLVSNPLFKPTATQGLLFVSDVPKSWTWASSDLQPVYAEEVVRWVCRLVELESLNARACLWLTTVRVEKLMSSAQNSLKRVDFRESGMQKEVRWALKGNKSEVERIVREVIQNTRERVVT</sequence>
<dbReference type="OrthoDB" id="5351126at2759"/>
<dbReference type="EMBL" id="NPIC01000002">
    <property type="protein sequence ID" value="RDL38526.1"/>
    <property type="molecule type" value="Genomic_DNA"/>
</dbReference>
<reference evidence="1 2" key="1">
    <citation type="journal article" date="2018" name="IMA Fungus">
        <title>IMA Genome-F 9: Draft genome sequence of Annulohypoxylon stygium, Aspergillus mulundensis, Berkeleyomyces basicola (syn. Thielaviopsis basicola), Ceratocystis smalleyi, two Cercospora beticola strains, Coleophoma cylindrospora, Fusarium fracticaudum, Phialophora cf. hyalina, and Morchella septimelata.</title>
        <authorList>
            <person name="Wingfield B.D."/>
            <person name="Bills G.F."/>
            <person name="Dong Y."/>
            <person name="Huang W."/>
            <person name="Nel W.J."/>
            <person name="Swalarsk-Parry B.S."/>
            <person name="Vaghefi N."/>
            <person name="Wilken P.M."/>
            <person name="An Z."/>
            <person name="de Beer Z.W."/>
            <person name="De Vos L."/>
            <person name="Chen L."/>
            <person name="Duong T.A."/>
            <person name="Gao Y."/>
            <person name="Hammerbacher A."/>
            <person name="Kikkert J.R."/>
            <person name="Li Y."/>
            <person name="Li H."/>
            <person name="Li K."/>
            <person name="Li Q."/>
            <person name="Liu X."/>
            <person name="Ma X."/>
            <person name="Naidoo K."/>
            <person name="Pethybridge S.J."/>
            <person name="Sun J."/>
            <person name="Steenkamp E.T."/>
            <person name="van der Nest M.A."/>
            <person name="van Wyk S."/>
            <person name="Wingfield M.J."/>
            <person name="Xiong C."/>
            <person name="Yue Q."/>
            <person name="Zhang X."/>
        </authorList>
    </citation>
    <scope>NUCLEOTIDE SEQUENCE [LARGE SCALE GENOMIC DNA]</scope>
    <source>
        <strain evidence="1 2">BP 5553</strain>
    </source>
</reference>
<proteinExistence type="predicted"/>
<protein>
    <recommendedName>
        <fullName evidence="3">F-box domain-containing protein</fullName>
    </recommendedName>
</protein>
<dbReference type="Proteomes" id="UP000254866">
    <property type="component" value="Unassembled WGS sequence"/>
</dbReference>
<name>A0A370TSL6_9HELO</name>
<evidence type="ECO:0000313" key="1">
    <source>
        <dbReference type="EMBL" id="RDL38526.1"/>
    </source>
</evidence>
<organism evidence="1 2">
    <name type="scientific">Venustampulla echinocandica</name>
    <dbReference type="NCBI Taxonomy" id="2656787"/>
    <lineage>
        <taxon>Eukaryota</taxon>
        <taxon>Fungi</taxon>
        <taxon>Dikarya</taxon>
        <taxon>Ascomycota</taxon>
        <taxon>Pezizomycotina</taxon>
        <taxon>Leotiomycetes</taxon>
        <taxon>Helotiales</taxon>
        <taxon>Pleuroascaceae</taxon>
        <taxon>Venustampulla</taxon>
    </lineage>
</organism>
<dbReference type="STRING" id="2656787.A0A370TSL6"/>
<dbReference type="RefSeq" id="XP_031871182.1">
    <property type="nucleotide sequence ID" value="XM_032011489.1"/>
</dbReference>
<keyword evidence="2" id="KW-1185">Reference proteome</keyword>
<accession>A0A370TSL6</accession>